<evidence type="ECO:0000313" key="2">
    <source>
        <dbReference type="EMBL" id="AQU69963.1"/>
    </source>
</evidence>
<dbReference type="RefSeq" id="WP_078078625.1">
    <property type="nucleotide sequence ID" value="NZ_CP018047.1"/>
</dbReference>
<protein>
    <recommendedName>
        <fullName evidence="4">GerMN domain-containing protein</fullName>
    </recommendedName>
</protein>
<dbReference type="OrthoDB" id="4335951at2"/>
<dbReference type="Proteomes" id="UP000189677">
    <property type="component" value="Chromosome"/>
</dbReference>
<dbReference type="AlphaFoldDB" id="A0A1U9R155"/>
<organism evidence="2 3">
    <name type="scientific">Streptomyces niveus</name>
    <name type="common">Streptomyces spheroides</name>
    <dbReference type="NCBI Taxonomy" id="193462"/>
    <lineage>
        <taxon>Bacteria</taxon>
        <taxon>Bacillati</taxon>
        <taxon>Actinomycetota</taxon>
        <taxon>Actinomycetes</taxon>
        <taxon>Kitasatosporales</taxon>
        <taxon>Streptomycetaceae</taxon>
        <taxon>Streptomyces</taxon>
    </lineage>
</organism>
<feature type="region of interest" description="Disordered" evidence="1">
    <location>
        <begin position="111"/>
        <end position="138"/>
    </location>
</feature>
<keyword evidence="3" id="KW-1185">Reference proteome</keyword>
<name>A0A1U9R155_STRNV</name>
<evidence type="ECO:0008006" key="4">
    <source>
        <dbReference type="Google" id="ProtNLM"/>
    </source>
</evidence>
<reference evidence="2 3" key="1">
    <citation type="submission" date="2016-11" db="EMBL/GenBank/DDBJ databases">
        <title>Complete genome sequence of Streptomyces niveus SCSIO 3406.</title>
        <authorList>
            <person name="Zhu Q."/>
            <person name="Cheng W."/>
            <person name="Song Y."/>
            <person name="Li Q."/>
            <person name="Ju J."/>
        </authorList>
    </citation>
    <scope>NUCLEOTIDE SEQUENCE [LARGE SCALE GENOMIC DNA]</scope>
    <source>
        <strain evidence="2 3">SCSIO 3406</strain>
    </source>
</reference>
<proteinExistence type="predicted"/>
<gene>
    <name evidence="2" type="ORF">BBN63_31055</name>
</gene>
<accession>A0A1U9R155</accession>
<dbReference type="KEGG" id="snw:BBN63_31055"/>
<sequence length="223" mass="22727">MIRLPAAVLPGALLPGAAILAALLLTGCEIRSTDAIDAGGPATIQVFPGGGGDRTLLFFRAEGALMPVARPVAYEAPMDPGAAEPPTTDPSTSGKALVMLFAGPLSDERAAGLTDGLPDVPGLPDLSDSEGGEGGQAGEFGMSGFEVERTEEGLTSVRLPVALSRLDDLAIRQVICTVAYVHDDEGRGTVRLRGTDGALAAANCDADIDMSDLPRPRPAPDGP</sequence>
<evidence type="ECO:0000313" key="3">
    <source>
        <dbReference type="Proteomes" id="UP000189677"/>
    </source>
</evidence>
<dbReference type="PROSITE" id="PS51257">
    <property type="entry name" value="PROKAR_LIPOPROTEIN"/>
    <property type="match status" value="1"/>
</dbReference>
<dbReference type="EMBL" id="CP018047">
    <property type="protein sequence ID" value="AQU69963.1"/>
    <property type="molecule type" value="Genomic_DNA"/>
</dbReference>
<evidence type="ECO:0000256" key="1">
    <source>
        <dbReference type="SAM" id="MobiDB-lite"/>
    </source>
</evidence>